<name>A0A6L5XG03_9BACT</name>
<accession>A0A6L5XG03</accession>
<dbReference type="PANTHER" id="PTHR45661">
    <property type="entry name" value="SURFACE ANTIGEN"/>
    <property type="match status" value="1"/>
</dbReference>
<proteinExistence type="predicted"/>
<dbReference type="Proteomes" id="UP000483362">
    <property type="component" value="Unassembled WGS sequence"/>
</dbReference>
<protein>
    <submittedName>
        <fullName evidence="2">Leucine-rich repeat domain-containing protein</fullName>
    </submittedName>
</protein>
<dbReference type="InterPro" id="IPR053139">
    <property type="entry name" value="Surface_bspA-like"/>
</dbReference>
<comment type="caution">
    <text evidence="2">The sequence shown here is derived from an EMBL/GenBank/DDBJ whole genome shotgun (WGS) entry which is preliminary data.</text>
</comment>
<feature type="chain" id="PRO_5026714872" evidence="1">
    <location>
        <begin position="22"/>
        <end position="623"/>
    </location>
</feature>
<sequence>MKKSLLLLMAALFSMCEAALAQTEYTVNVATPGSLETLLTQAHPDYLSSIATLHVTGNLNGSDLATLRKMAGSEDDEENYVYVGALRELDLTGARMVKGGSPYYSDYSFSLGKTVDYEAKDDSLGRYTFYMCHRLQRVMLPKKLNDVGEEVFSFCNNLKEVTFPDGIDTLREALFSNCTSLRLMVIPATVKYIDKWAFSFCSYLKTIICLGNQPAAVRYDNDTYNAFDHMNATYTRVHVPDGAAAAYRNVPGWNQFKIMEYAPDVQLGQRLDSVTIALDRAGELDSTFFRHYPDQERTVKYLKVTGPVNGDDVLMMCNMAAYGSTQELDLGQARIMKGGKPYHSDYNGSYYTATDSVTDRMFLTCQEMLKLTLPASVKYVKATTAFNSNLKELCIDASNEHYEVNAGALYDKQARSLVFCPKGIADKNVVVADGTVLVGDSAFYDFDKLESVELPTTLRTIGKSAFYYNSSLKSMGIPEGVVAIDDNAFSYAGIEQLDLPSTLETLGKNTFNCSHLKDIRVKAATPPAADGGSWDGTFGYVDKDACTVHVPQGKAELYKQAEAWKDFANIVDDLVETGVGEVSASQPVPVAQYGIDGRMAAPGDKGLRIVRYSDGSVKKVWTK</sequence>
<keyword evidence="3" id="KW-1185">Reference proteome</keyword>
<organism evidence="2 3">
    <name type="scientific">Sodaliphilus pleomorphus</name>
    <dbReference type="NCBI Taxonomy" id="2606626"/>
    <lineage>
        <taxon>Bacteria</taxon>
        <taxon>Pseudomonadati</taxon>
        <taxon>Bacteroidota</taxon>
        <taxon>Bacteroidia</taxon>
        <taxon>Bacteroidales</taxon>
        <taxon>Muribaculaceae</taxon>
        <taxon>Sodaliphilus</taxon>
    </lineage>
</organism>
<dbReference type="EMBL" id="VULT01000021">
    <property type="protein sequence ID" value="MSS18423.1"/>
    <property type="molecule type" value="Genomic_DNA"/>
</dbReference>
<dbReference type="InterPro" id="IPR026906">
    <property type="entry name" value="LRR_5"/>
</dbReference>
<dbReference type="RefSeq" id="WP_154327243.1">
    <property type="nucleotide sequence ID" value="NZ_CP045696.1"/>
</dbReference>
<reference evidence="2 3" key="1">
    <citation type="submission" date="2019-08" db="EMBL/GenBank/DDBJ databases">
        <title>In-depth cultivation of the pig gut microbiome towards novel bacterial diversity and tailored functional studies.</title>
        <authorList>
            <person name="Wylensek D."/>
            <person name="Hitch T.C.A."/>
            <person name="Clavel T."/>
        </authorList>
    </citation>
    <scope>NUCLEOTIDE SEQUENCE [LARGE SCALE GENOMIC DNA]</scope>
    <source>
        <strain evidence="2 3">Oil-RF-744-WCA-WT-10</strain>
    </source>
</reference>
<evidence type="ECO:0000313" key="2">
    <source>
        <dbReference type="EMBL" id="MSS18423.1"/>
    </source>
</evidence>
<dbReference type="Gene3D" id="3.80.10.10">
    <property type="entry name" value="Ribonuclease Inhibitor"/>
    <property type="match status" value="2"/>
</dbReference>
<dbReference type="InterPro" id="IPR032675">
    <property type="entry name" value="LRR_dom_sf"/>
</dbReference>
<keyword evidence="1" id="KW-0732">Signal</keyword>
<dbReference type="Pfam" id="PF13306">
    <property type="entry name" value="LRR_5"/>
    <property type="match status" value="3"/>
</dbReference>
<dbReference type="Gene3D" id="3.40.50.12480">
    <property type="match status" value="3"/>
</dbReference>
<evidence type="ECO:0000313" key="3">
    <source>
        <dbReference type="Proteomes" id="UP000483362"/>
    </source>
</evidence>
<feature type="signal peptide" evidence="1">
    <location>
        <begin position="1"/>
        <end position="21"/>
    </location>
</feature>
<gene>
    <name evidence="2" type="ORF">FYJ29_11730</name>
</gene>
<dbReference type="AlphaFoldDB" id="A0A6L5XG03"/>
<dbReference type="PANTHER" id="PTHR45661:SF3">
    <property type="entry name" value="IG-LIKE DOMAIN-CONTAINING PROTEIN"/>
    <property type="match status" value="1"/>
</dbReference>
<evidence type="ECO:0000256" key="1">
    <source>
        <dbReference type="SAM" id="SignalP"/>
    </source>
</evidence>
<dbReference type="SUPFAM" id="SSF52058">
    <property type="entry name" value="L domain-like"/>
    <property type="match status" value="1"/>
</dbReference>